<dbReference type="Pfam" id="PF00460">
    <property type="entry name" value="Flg_bb_rod"/>
    <property type="match status" value="1"/>
</dbReference>
<accession>A0A143PPB3</accession>
<dbReference type="InterPro" id="IPR037925">
    <property type="entry name" value="FlgE/F/G-like"/>
</dbReference>
<organism evidence="10 11">
    <name type="scientific">Luteitalea pratensis</name>
    <dbReference type="NCBI Taxonomy" id="1855912"/>
    <lineage>
        <taxon>Bacteria</taxon>
        <taxon>Pseudomonadati</taxon>
        <taxon>Acidobacteriota</taxon>
        <taxon>Vicinamibacteria</taxon>
        <taxon>Vicinamibacterales</taxon>
        <taxon>Vicinamibacteraceae</taxon>
        <taxon>Luteitalea</taxon>
    </lineage>
</organism>
<evidence type="ECO:0000256" key="3">
    <source>
        <dbReference type="ARBA" id="ARBA00017948"/>
    </source>
</evidence>
<dbReference type="EMBL" id="CP015136">
    <property type="protein sequence ID" value="AMY10415.1"/>
    <property type="molecule type" value="Genomic_DNA"/>
</dbReference>
<dbReference type="OrthoDB" id="9804559at2"/>
<dbReference type="NCBIfam" id="TIGR03506">
    <property type="entry name" value="FlgEFG_subfam"/>
    <property type="match status" value="2"/>
</dbReference>
<evidence type="ECO:0000259" key="7">
    <source>
        <dbReference type="Pfam" id="PF00460"/>
    </source>
</evidence>
<dbReference type="STRING" id="1855912.LuPra_03645"/>
<sequence length="262" mass="27446">MIRAMYTAASGMNAQQANIDNIAHNLANVNTSGFKKSRVEFEDLVYQQIAAPGTPTDATAESPIGMELGLGAKPVAISRDFASGNLRATNAPYDVAIEGRGFLQVTLPDGQEAYTRSGNLHVNQEGTLVTNEGYVLEPSITIPSNAVSVTISKDGIVSATVAGESAPQQVGTIEIAAFQNPAGLHAMGSNLFTVTTASGDAITGLPGTDGLGTLQQGFLEESNVSIVEEMVNMILGQRAYEANSKVIRTADEMLSQVNNLAR</sequence>
<feature type="domain" description="Flagellar hook protein FlgE/F/G-like D1" evidence="9">
    <location>
        <begin position="96"/>
        <end position="159"/>
    </location>
</feature>
<dbReference type="InterPro" id="IPR053967">
    <property type="entry name" value="LlgE_F_G-like_D1"/>
</dbReference>
<feature type="domain" description="Flagellar basal body rod protein N-terminal" evidence="7">
    <location>
        <begin position="5"/>
        <end position="35"/>
    </location>
</feature>
<protein>
    <recommendedName>
        <fullName evidence="3 5">Flagellar basal-body rod protein FlgG</fullName>
    </recommendedName>
</protein>
<dbReference type="InterPro" id="IPR010930">
    <property type="entry name" value="Flg_bb/hook_C_dom"/>
</dbReference>
<dbReference type="GO" id="GO:0071978">
    <property type="term" value="P:bacterial-type flagellum-dependent swarming motility"/>
    <property type="evidence" value="ECO:0007669"/>
    <property type="project" value="TreeGrafter"/>
</dbReference>
<comment type="similarity">
    <text evidence="2 6">Belongs to the flagella basal body rod proteins family.</text>
</comment>
<evidence type="ECO:0000256" key="5">
    <source>
        <dbReference type="NCBIfam" id="TIGR02488"/>
    </source>
</evidence>
<dbReference type="PATRIC" id="fig|1813736.3.peg.3854"/>
<evidence type="ECO:0000256" key="6">
    <source>
        <dbReference type="RuleBase" id="RU362116"/>
    </source>
</evidence>
<reference evidence="10 11" key="1">
    <citation type="journal article" date="2016" name="Genome Announc.">
        <title>First Complete Genome Sequence of a Subdivision 6 Acidobacterium Strain.</title>
        <authorList>
            <person name="Huang S."/>
            <person name="Vieira S."/>
            <person name="Bunk B."/>
            <person name="Riedel T."/>
            <person name="Sproer C."/>
            <person name="Overmann J."/>
        </authorList>
    </citation>
    <scope>NUCLEOTIDE SEQUENCE [LARGE SCALE GENOMIC DNA]</scope>
    <source>
        <strain evidence="11">DSM 100886 HEG_-6_39</strain>
    </source>
</reference>
<proteinExistence type="inferred from homology"/>
<dbReference type="InterPro" id="IPR020013">
    <property type="entry name" value="Flagellar_FlgE/F/G"/>
</dbReference>
<reference evidence="11" key="2">
    <citation type="submission" date="2016-04" db="EMBL/GenBank/DDBJ databases">
        <title>First Complete Genome Sequence of a Subdivision 6 Acidobacterium.</title>
        <authorList>
            <person name="Huang S."/>
            <person name="Vieira S."/>
            <person name="Bunk B."/>
            <person name="Riedel T."/>
            <person name="Sproeer C."/>
            <person name="Overmann J."/>
        </authorList>
    </citation>
    <scope>NUCLEOTIDE SEQUENCE [LARGE SCALE GENOMIC DNA]</scope>
    <source>
        <strain evidence="11">DSM 100886 HEG_-6_39</strain>
    </source>
</reference>
<feature type="domain" description="Flagellar basal-body/hook protein C-terminal" evidence="8">
    <location>
        <begin position="215"/>
        <end position="260"/>
    </location>
</feature>
<comment type="subcellular location">
    <subcellularLocation>
        <location evidence="1 6">Bacterial flagellum basal body</location>
    </subcellularLocation>
</comment>
<dbReference type="PANTHER" id="PTHR30435:SF19">
    <property type="entry name" value="FLAGELLAR BASAL-BODY ROD PROTEIN FLGG"/>
    <property type="match status" value="1"/>
</dbReference>
<dbReference type="Pfam" id="PF22692">
    <property type="entry name" value="LlgE_F_G_D1"/>
    <property type="match status" value="1"/>
</dbReference>
<evidence type="ECO:0000313" key="11">
    <source>
        <dbReference type="Proteomes" id="UP000076079"/>
    </source>
</evidence>
<dbReference type="Pfam" id="PF06429">
    <property type="entry name" value="Flg_bbr_C"/>
    <property type="match status" value="1"/>
</dbReference>
<dbReference type="GO" id="GO:0009426">
    <property type="term" value="C:bacterial-type flagellum basal body, distal rod"/>
    <property type="evidence" value="ECO:0007669"/>
    <property type="project" value="UniProtKB-UniRule"/>
</dbReference>
<evidence type="ECO:0000313" key="10">
    <source>
        <dbReference type="EMBL" id="AMY10415.1"/>
    </source>
</evidence>
<dbReference type="KEGG" id="abac:LuPra_03645"/>
<dbReference type="RefSeq" id="WP_110172056.1">
    <property type="nucleotide sequence ID" value="NZ_CP015136.1"/>
</dbReference>
<evidence type="ECO:0000259" key="8">
    <source>
        <dbReference type="Pfam" id="PF06429"/>
    </source>
</evidence>
<dbReference type="NCBIfam" id="TIGR02488">
    <property type="entry name" value="flgG_G_neg"/>
    <property type="match status" value="1"/>
</dbReference>
<evidence type="ECO:0000259" key="9">
    <source>
        <dbReference type="Pfam" id="PF22692"/>
    </source>
</evidence>
<dbReference type="PANTHER" id="PTHR30435">
    <property type="entry name" value="FLAGELLAR PROTEIN"/>
    <property type="match status" value="1"/>
</dbReference>
<dbReference type="InterPro" id="IPR001444">
    <property type="entry name" value="Flag_bb_rod_N"/>
</dbReference>
<evidence type="ECO:0000256" key="2">
    <source>
        <dbReference type="ARBA" id="ARBA00009677"/>
    </source>
</evidence>
<evidence type="ECO:0000256" key="1">
    <source>
        <dbReference type="ARBA" id="ARBA00004117"/>
    </source>
</evidence>
<keyword evidence="4 6" id="KW-0975">Bacterial flagellum</keyword>
<gene>
    <name evidence="10" type="primary">flgG</name>
    <name evidence="10" type="ORF">LuPra_03645</name>
</gene>
<keyword evidence="11" id="KW-1185">Reference proteome</keyword>
<dbReference type="InterPro" id="IPR012834">
    <property type="entry name" value="FlgG_G_neg"/>
</dbReference>
<name>A0A143PPB3_LUTPR</name>
<evidence type="ECO:0000256" key="4">
    <source>
        <dbReference type="ARBA" id="ARBA00023143"/>
    </source>
</evidence>
<dbReference type="Proteomes" id="UP000076079">
    <property type="component" value="Chromosome"/>
</dbReference>
<dbReference type="AlphaFoldDB" id="A0A143PPB3"/>
<dbReference type="SUPFAM" id="SSF117143">
    <property type="entry name" value="Flagellar hook protein flgE"/>
    <property type="match status" value="1"/>
</dbReference>